<protein>
    <submittedName>
        <fullName evidence="1">Predicted protein</fullName>
    </submittedName>
</protein>
<proteinExistence type="predicted"/>
<organism evidence="2">
    <name type="scientific">Arabidopsis lyrata subsp. lyrata</name>
    <name type="common">Lyre-leaved rock-cress</name>
    <dbReference type="NCBI Taxonomy" id="81972"/>
    <lineage>
        <taxon>Eukaryota</taxon>
        <taxon>Viridiplantae</taxon>
        <taxon>Streptophyta</taxon>
        <taxon>Embryophyta</taxon>
        <taxon>Tracheophyta</taxon>
        <taxon>Spermatophyta</taxon>
        <taxon>Magnoliopsida</taxon>
        <taxon>eudicotyledons</taxon>
        <taxon>Gunneridae</taxon>
        <taxon>Pentapetalae</taxon>
        <taxon>rosids</taxon>
        <taxon>malvids</taxon>
        <taxon>Brassicales</taxon>
        <taxon>Brassicaceae</taxon>
        <taxon>Camelineae</taxon>
        <taxon>Arabidopsis</taxon>
    </lineage>
</organism>
<keyword evidence="2" id="KW-1185">Reference proteome</keyword>
<name>D7M1D4_ARALL</name>
<accession>D7M1D4</accession>
<sequence>MESTAAIEKIKQIVFINPRLHPRLPLSKLEFAVSQAIETVVPEFLKMSVSHALQKTKAHVLMAYPLGTDDLRRNNAAHMMATSLAQRYANDFCNPCIPYETRCRIVDSIISENLESICVGIQEIARTEVVRDIEAQVRSWIHSNIAEEKIMAIKDNLKANISVSEMKNLLDSRFGFVGDKYEALLEAIFSGVEKGFAKVLQEKKSYLLAVMEPMSEGFLLQAIENYFKKRCSVSFKEELPMVFKCLVNDPSLVERDDLISHIKDLKDETEATTSIWQSVKNLLERRRQGVTVQGRITWIG</sequence>
<dbReference type="HOGENOM" id="CLU_928566_0_0_1"/>
<dbReference type="EMBL" id="GL348718">
    <property type="protein sequence ID" value="EFH47593.1"/>
    <property type="molecule type" value="Genomic_DNA"/>
</dbReference>
<dbReference type="Proteomes" id="UP000008694">
    <property type="component" value="Unassembled WGS sequence"/>
</dbReference>
<reference evidence="2" key="1">
    <citation type="journal article" date="2011" name="Nat. Genet.">
        <title>The Arabidopsis lyrata genome sequence and the basis of rapid genome size change.</title>
        <authorList>
            <person name="Hu T.T."/>
            <person name="Pattyn P."/>
            <person name="Bakker E.G."/>
            <person name="Cao J."/>
            <person name="Cheng J.-F."/>
            <person name="Clark R.M."/>
            <person name="Fahlgren N."/>
            <person name="Fawcett J.A."/>
            <person name="Grimwood J."/>
            <person name="Gundlach H."/>
            <person name="Haberer G."/>
            <person name="Hollister J.D."/>
            <person name="Ossowski S."/>
            <person name="Ottilar R.P."/>
            <person name="Salamov A.A."/>
            <person name="Schneeberger K."/>
            <person name="Spannagl M."/>
            <person name="Wang X."/>
            <person name="Yang L."/>
            <person name="Nasrallah M.E."/>
            <person name="Bergelson J."/>
            <person name="Carrington J.C."/>
            <person name="Gaut B.S."/>
            <person name="Schmutz J."/>
            <person name="Mayer K.F.X."/>
            <person name="Van de Peer Y."/>
            <person name="Grigoriev I.V."/>
            <person name="Nordborg M."/>
            <person name="Weigel D."/>
            <person name="Guo Y.-L."/>
        </authorList>
    </citation>
    <scope>NUCLEOTIDE SEQUENCE [LARGE SCALE GENOMIC DNA]</scope>
    <source>
        <strain evidence="2">cv. MN47</strain>
    </source>
</reference>
<evidence type="ECO:0000313" key="1">
    <source>
        <dbReference type="EMBL" id="EFH47593.1"/>
    </source>
</evidence>
<dbReference type="AlphaFoldDB" id="D7M1D4"/>
<gene>
    <name evidence="1" type="ORF">ARALYDRAFT_660717</name>
</gene>
<dbReference type="Gramene" id="Al_scaffold_0006_782">
    <property type="protein sequence ID" value="Al_scaffold_0006_782"/>
    <property type="gene ID" value="Al_scaffold_0006_782"/>
</dbReference>
<evidence type="ECO:0000313" key="2">
    <source>
        <dbReference type="Proteomes" id="UP000008694"/>
    </source>
</evidence>
<dbReference type="STRING" id="81972.D7M1D4"/>